<comment type="caution">
    <text evidence="1">The sequence shown here is derived from an EMBL/GenBank/DDBJ whole genome shotgun (WGS) entry which is preliminary data.</text>
</comment>
<dbReference type="Proteomes" id="UP000703661">
    <property type="component" value="Unassembled WGS sequence"/>
</dbReference>
<protein>
    <submittedName>
        <fullName evidence="1">Uncharacterized protein</fullName>
    </submittedName>
</protein>
<dbReference type="AlphaFoldDB" id="A0A9P6MW17"/>
<name>A0A9P6MW17_9FUNG</name>
<evidence type="ECO:0000313" key="1">
    <source>
        <dbReference type="EMBL" id="KAG0015742.1"/>
    </source>
</evidence>
<reference evidence="1" key="1">
    <citation type="journal article" date="2020" name="Fungal Divers.">
        <title>Resolving the Mortierellaceae phylogeny through synthesis of multi-gene phylogenetics and phylogenomics.</title>
        <authorList>
            <person name="Vandepol N."/>
            <person name="Liber J."/>
            <person name="Desiro A."/>
            <person name="Na H."/>
            <person name="Kennedy M."/>
            <person name="Barry K."/>
            <person name="Grigoriev I.V."/>
            <person name="Miller A.N."/>
            <person name="O'Donnell K."/>
            <person name="Stajich J.E."/>
            <person name="Bonito G."/>
        </authorList>
    </citation>
    <scope>NUCLEOTIDE SEQUENCE</scope>
    <source>
        <strain evidence="1">NRRL 2769</strain>
    </source>
</reference>
<gene>
    <name evidence="1" type="ORF">BGZ80_009662</name>
</gene>
<keyword evidence="2" id="KW-1185">Reference proteome</keyword>
<accession>A0A9P6MW17</accession>
<dbReference type="OrthoDB" id="2434237at2759"/>
<evidence type="ECO:0000313" key="2">
    <source>
        <dbReference type="Proteomes" id="UP000703661"/>
    </source>
</evidence>
<organism evidence="1 2">
    <name type="scientific">Entomortierella chlamydospora</name>
    <dbReference type="NCBI Taxonomy" id="101097"/>
    <lineage>
        <taxon>Eukaryota</taxon>
        <taxon>Fungi</taxon>
        <taxon>Fungi incertae sedis</taxon>
        <taxon>Mucoromycota</taxon>
        <taxon>Mortierellomycotina</taxon>
        <taxon>Mortierellomycetes</taxon>
        <taxon>Mortierellales</taxon>
        <taxon>Mortierellaceae</taxon>
        <taxon>Entomortierella</taxon>
    </lineage>
</organism>
<dbReference type="EMBL" id="JAAAID010000599">
    <property type="protein sequence ID" value="KAG0015742.1"/>
    <property type="molecule type" value="Genomic_DNA"/>
</dbReference>
<sequence>MNHIEVKLDGLDRSLTTIAASLGSSTSFSEDPTDGPQSLPPLRDFLSEQIPALVKLKKLQQTADGISSTLSSLSLITDSSQPPAYRETGPPELVRIRNKIELVKGILVGIINTKPNGPLKPLPPDLASDDDDDIFIVWCIADDRPSYMRALYQIIEDLQVKETEQWRSYMSLNRLGKDASDSLYRKHIRAKINSAKRAISEYHQKTVESKVKLGMPDLPSDPSLLDVDVFKVICLQSNDFYTQYHRPAIPRYDKAIGALIIKLMGMEEEEKRRLLAPRE</sequence>
<proteinExistence type="predicted"/>